<dbReference type="EMBL" id="ABWP01000003">
    <property type="protein sequence ID" value="EEA86298.1"/>
    <property type="molecule type" value="Genomic_DNA"/>
</dbReference>
<dbReference type="PANTHER" id="PTHR43823:SF3">
    <property type="entry name" value="MULTIDRUG EXPORT PROTEIN MEPA"/>
    <property type="match status" value="1"/>
</dbReference>
<dbReference type="InterPro" id="IPR045070">
    <property type="entry name" value="MATE_MepA-like"/>
</dbReference>
<evidence type="ECO:0000256" key="2">
    <source>
        <dbReference type="ARBA" id="ARBA00008417"/>
    </source>
</evidence>
<name>B6FW20_PEPHT</name>
<evidence type="ECO:0000256" key="7">
    <source>
        <dbReference type="ARBA" id="ARBA00022989"/>
    </source>
</evidence>
<feature type="transmembrane region" description="Helical" evidence="10">
    <location>
        <begin position="386"/>
        <end position="405"/>
    </location>
</feature>
<dbReference type="PANTHER" id="PTHR43823">
    <property type="entry name" value="SPORULATION PROTEIN YKVU"/>
    <property type="match status" value="1"/>
</dbReference>
<dbReference type="GO" id="GO:0005886">
    <property type="term" value="C:plasma membrane"/>
    <property type="evidence" value="ECO:0007669"/>
    <property type="project" value="UniProtKB-SubCell"/>
</dbReference>
<comment type="caution">
    <text evidence="11">The sequence shown here is derived from an EMBL/GenBank/DDBJ whole genome shotgun (WGS) entry which is preliminary data.</text>
</comment>
<comment type="similarity">
    <text evidence="2">Belongs to the multi antimicrobial extrusion (MATE) (TC 2.A.66.1) family. MepA subfamily.</text>
</comment>
<feature type="transmembrane region" description="Helical" evidence="10">
    <location>
        <begin position="135"/>
        <end position="153"/>
    </location>
</feature>
<keyword evidence="6 10" id="KW-0812">Transmembrane</keyword>
<feature type="transmembrane region" description="Helical" evidence="10">
    <location>
        <begin position="232"/>
        <end position="254"/>
    </location>
</feature>
<keyword evidence="8 10" id="KW-0472">Membrane</keyword>
<dbReference type="RefSeq" id="WP_006438986.1">
    <property type="nucleotide sequence ID" value="NZ_DS995354.1"/>
</dbReference>
<keyword evidence="9" id="KW-0046">Antibiotic resistance</keyword>
<keyword evidence="4" id="KW-0813">Transport</keyword>
<feature type="transmembrane region" description="Helical" evidence="10">
    <location>
        <begin position="12"/>
        <end position="31"/>
    </location>
</feature>
<proteinExistence type="inferred from homology"/>
<dbReference type="NCBIfam" id="TIGR00797">
    <property type="entry name" value="matE"/>
    <property type="match status" value="1"/>
</dbReference>
<feature type="transmembrane region" description="Helical" evidence="10">
    <location>
        <begin position="317"/>
        <end position="340"/>
    </location>
</feature>
<protein>
    <recommendedName>
        <fullName evidence="3">Multidrug export protein MepA</fullName>
    </recommendedName>
</protein>
<evidence type="ECO:0000256" key="5">
    <source>
        <dbReference type="ARBA" id="ARBA00022475"/>
    </source>
</evidence>
<dbReference type="PIRSF" id="PIRSF006603">
    <property type="entry name" value="DinF"/>
    <property type="match status" value="1"/>
</dbReference>
<feature type="transmembrane region" description="Helical" evidence="10">
    <location>
        <begin position="190"/>
        <end position="211"/>
    </location>
</feature>
<keyword evidence="7 10" id="KW-1133">Transmembrane helix</keyword>
<reference evidence="11 12" key="1">
    <citation type="submission" date="2008-09" db="EMBL/GenBank/DDBJ databases">
        <authorList>
            <person name="Fulton L."/>
            <person name="Clifton S."/>
            <person name="Fulton B."/>
            <person name="Xu J."/>
            <person name="Minx P."/>
            <person name="Pepin K.H."/>
            <person name="Johnson M."/>
            <person name="Thiruvilangam P."/>
            <person name="Bhonagiri V."/>
            <person name="Nash W.E."/>
            <person name="Mardis E.R."/>
            <person name="Wilson R.K."/>
        </authorList>
    </citation>
    <scope>NUCLEOTIDE SEQUENCE [LARGE SCALE GENOMIC DNA]</scope>
    <source>
        <strain evidence="11 12">DSM 13275</strain>
    </source>
</reference>
<dbReference type="eggNOG" id="COG0534">
    <property type="taxonomic scope" value="Bacteria"/>
</dbReference>
<keyword evidence="12" id="KW-1185">Reference proteome</keyword>
<evidence type="ECO:0000256" key="10">
    <source>
        <dbReference type="SAM" id="Phobius"/>
    </source>
</evidence>
<evidence type="ECO:0000256" key="8">
    <source>
        <dbReference type="ARBA" id="ARBA00023136"/>
    </source>
</evidence>
<evidence type="ECO:0000256" key="4">
    <source>
        <dbReference type="ARBA" id="ARBA00022448"/>
    </source>
</evidence>
<dbReference type="Proteomes" id="UP000003178">
    <property type="component" value="Unassembled WGS sequence"/>
</dbReference>
<evidence type="ECO:0000256" key="9">
    <source>
        <dbReference type="ARBA" id="ARBA00023251"/>
    </source>
</evidence>
<evidence type="ECO:0000256" key="3">
    <source>
        <dbReference type="ARBA" id="ARBA00022106"/>
    </source>
</evidence>
<dbReference type="GO" id="GO:0046677">
    <property type="term" value="P:response to antibiotic"/>
    <property type="evidence" value="ECO:0007669"/>
    <property type="project" value="UniProtKB-KW"/>
</dbReference>
<feature type="transmembrane region" description="Helical" evidence="10">
    <location>
        <begin position="352"/>
        <end position="374"/>
    </location>
</feature>
<dbReference type="Pfam" id="PF01554">
    <property type="entry name" value="MatE"/>
    <property type="match status" value="2"/>
</dbReference>
<keyword evidence="5" id="KW-1003">Cell membrane</keyword>
<evidence type="ECO:0000256" key="6">
    <source>
        <dbReference type="ARBA" id="ARBA00022692"/>
    </source>
</evidence>
<sequence length="445" mass="48462">MNLIKDDIKKLFYKFLIPAISSSLAIAIYSLVDTIAIGHGAGPDGTAACAIVLPIFSIALFIALLCGIGGSVLMAHARGEGNKEKGDAYFTASIVLVTIITLIVWIPGMMYQDEFYRLCGADDVIMPFARDYGEWIFAFIPSFVITSFLGAFVRTDGSPKFVMTAILTGGVVNIIGDWIFVFPMNMGMRGAAIATALGSAVQAIMILGYVLMKKTTLKLARPHHWFKGFKKIMVTGFSSGVSALAVIAVSFIANNQIMNYLGGAALAVYGVLGTVSSLFTSIFSGIGQAIQPIASENYGAGKIDRCWAVERLGMKNALMYGIVFAAISIIFPVGVTGLFMQMTPEVKEVTPYIMRVFSLSYIPQAVCVYCVFYLQSIVHAKKATVVSLLRGVILNGAFLIIFPIFFGGNSIWWAIFMAEFVTMLVAIVYMFRIYREHKALMNENM</sequence>
<feature type="transmembrane region" description="Helical" evidence="10">
    <location>
        <begin position="260"/>
        <end position="283"/>
    </location>
</feature>
<dbReference type="CDD" id="cd13143">
    <property type="entry name" value="MATE_MepA_like"/>
    <property type="match status" value="1"/>
</dbReference>
<feature type="transmembrane region" description="Helical" evidence="10">
    <location>
        <begin position="165"/>
        <end position="184"/>
    </location>
</feature>
<feature type="transmembrane region" description="Helical" evidence="10">
    <location>
        <begin position="88"/>
        <end position="108"/>
    </location>
</feature>
<feature type="transmembrane region" description="Helical" evidence="10">
    <location>
        <begin position="411"/>
        <end position="431"/>
    </location>
</feature>
<evidence type="ECO:0000256" key="1">
    <source>
        <dbReference type="ARBA" id="ARBA00004651"/>
    </source>
</evidence>
<evidence type="ECO:0000313" key="12">
    <source>
        <dbReference type="Proteomes" id="UP000003178"/>
    </source>
</evidence>
<feature type="transmembrane region" description="Helical" evidence="10">
    <location>
        <begin position="51"/>
        <end position="76"/>
    </location>
</feature>
<reference evidence="11 12" key="2">
    <citation type="submission" date="2008-10" db="EMBL/GenBank/DDBJ databases">
        <title>Draft genome sequence of Clostridium hiranonis (DSM 13275).</title>
        <authorList>
            <person name="Sudarsanam P."/>
            <person name="Ley R."/>
            <person name="Guruge J."/>
            <person name="Turnbaugh P.J."/>
            <person name="Mahowald M."/>
            <person name="Liep D."/>
            <person name="Gordon J."/>
        </authorList>
    </citation>
    <scope>NUCLEOTIDE SEQUENCE [LARGE SCALE GENOMIC DNA]</scope>
    <source>
        <strain evidence="11 12">DSM 13275</strain>
    </source>
</reference>
<dbReference type="HOGENOM" id="CLU_012893_0_0_9"/>
<dbReference type="GO" id="GO:0042910">
    <property type="term" value="F:xenobiotic transmembrane transporter activity"/>
    <property type="evidence" value="ECO:0007669"/>
    <property type="project" value="InterPro"/>
</dbReference>
<comment type="subcellular location">
    <subcellularLocation>
        <location evidence="1">Cell membrane</location>
        <topology evidence="1">Multi-pass membrane protein</topology>
    </subcellularLocation>
</comment>
<accession>B6FW20</accession>
<dbReference type="STRING" id="500633.CLOHIR_00069"/>
<gene>
    <name evidence="11" type="ORF">CLOHIR_00069</name>
</gene>
<dbReference type="InterPro" id="IPR051327">
    <property type="entry name" value="MATE_MepA_subfamily"/>
</dbReference>
<evidence type="ECO:0000313" key="11">
    <source>
        <dbReference type="EMBL" id="EEA86298.1"/>
    </source>
</evidence>
<dbReference type="GO" id="GO:0015297">
    <property type="term" value="F:antiporter activity"/>
    <property type="evidence" value="ECO:0007669"/>
    <property type="project" value="InterPro"/>
</dbReference>
<dbReference type="InterPro" id="IPR048279">
    <property type="entry name" value="MdtK-like"/>
</dbReference>
<organism evidence="11 12">
    <name type="scientific">Peptacetobacter hiranonis (strain DSM 13275 / JCM 10541 / KCTC 15199 / TO-931)</name>
    <name type="common">Clostridium hiranonis</name>
    <dbReference type="NCBI Taxonomy" id="500633"/>
    <lineage>
        <taxon>Bacteria</taxon>
        <taxon>Bacillati</taxon>
        <taxon>Bacillota</taxon>
        <taxon>Clostridia</taxon>
        <taxon>Peptostreptococcales</taxon>
        <taxon>Peptostreptococcaceae</taxon>
        <taxon>Peptacetobacter</taxon>
    </lineage>
</organism>
<dbReference type="InterPro" id="IPR002528">
    <property type="entry name" value="MATE_fam"/>
</dbReference>
<dbReference type="OrthoDB" id="305360at2"/>
<dbReference type="AlphaFoldDB" id="B6FW20"/>